<dbReference type="GO" id="GO:0000155">
    <property type="term" value="F:phosphorelay sensor kinase activity"/>
    <property type="evidence" value="ECO:0007669"/>
    <property type="project" value="InterPro"/>
</dbReference>
<feature type="coiled-coil region" evidence="1">
    <location>
        <begin position="146"/>
        <end position="173"/>
    </location>
</feature>
<dbReference type="AlphaFoldDB" id="A0A239CCH9"/>
<keyword evidence="6" id="KW-1185">Reference proteome</keyword>
<keyword evidence="2" id="KW-0472">Membrane</keyword>
<gene>
    <name evidence="5" type="ORF">SAMN06295912_10295</name>
</gene>
<keyword evidence="2" id="KW-0812">Transmembrane</keyword>
<dbReference type="InterPro" id="IPR003594">
    <property type="entry name" value="HATPase_dom"/>
</dbReference>
<evidence type="ECO:0000256" key="2">
    <source>
        <dbReference type="SAM" id="Phobius"/>
    </source>
</evidence>
<feature type="domain" description="Histidine kinase/HSP90-like ATPase" evidence="3">
    <location>
        <begin position="262"/>
        <end position="350"/>
    </location>
</feature>
<dbReference type="InterPro" id="IPR050640">
    <property type="entry name" value="Bact_2-comp_sensor_kinase"/>
</dbReference>
<dbReference type="SUPFAM" id="SSF55874">
    <property type="entry name" value="ATPase domain of HSP90 chaperone/DNA topoisomerase II/histidine kinase"/>
    <property type="match status" value="1"/>
</dbReference>
<dbReference type="EMBL" id="FZOS01000002">
    <property type="protein sequence ID" value="SNS17154.1"/>
    <property type="molecule type" value="Genomic_DNA"/>
</dbReference>
<keyword evidence="5" id="KW-0418">Kinase</keyword>
<sequence>MPAAKSDARWSDAVPLTVGLWLFMLLIFLPAILARHPDDWVGVAIDCSTVILSISIGIGLFGLFRATAEWSGPSRIVLLAVAIFCAALVHTLFDLTFTNWGAEQFGGNWTSIPIDFRRASQSMLNYLCVFTVNVALFQFFFSRRRSLTTERQLAAAQQAAQQAELEALRLQLNPHFLFNTLNAISALIVTRRNEDAEEMTDKLSSFLRASLACDPTELVPLEEELDLTADYLGIEAVRFGDRLRVDISCAPDARGVVVPGLLIQPLVENAVKYGVARSAQPVTIAIDARVDGPNLLVSVANDGGAGLPSVKSTTTGVGLRNVRRRLQALYGDKASLSAEPAGTGFLARIALPIAAATDKSASGTSRS</sequence>
<dbReference type="Proteomes" id="UP000198281">
    <property type="component" value="Unassembled WGS sequence"/>
</dbReference>
<feature type="transmembrane region" description="Helical" evidence="2">
    <location>
        <begin position="76"/>
        <end position="93"/>
    </location>
</feature>
<proteinExistence type="predicted"/>
<evidence type="ECO:0000313" key="5">
    <source>
        <dbReference type="EMBL" id="SNS17154.1"/>
    </source>
</evidence>
<feature type="transmembrane region" description="Helical" evidence="2">
    <location>
        <begin position="123"/>
        <end position="141"/>
    </location>
</feature>
<keyword evidence="1" id="KW-0175">Coiled coil</keyword>
<dbReference type="RefSeq" id="WP_245842569.1">
    <property type="nucleotide sequence ID" value="NZ_FZOS01000002.1"/>
</dbReference>
<feature type="domain" description="Signal transduction histidine kinase internal region" evidence="4">
    <location>
        <begin position="163"/>
        <end position="243"/>
    </location>
</feature>
<accession>A0A239CCH9</accession>
<dbReference type="Gene3D" id="3.30.565.10">
    <property type="entry name" value="Histidine kinase-like ATPase, C-terminal domain"/>
    <property type="match status" value="1"/>
</dbReference>
<protein>
    <submittedName>
        <fullName evidence="5">Histidine kinase</fullName>
    </submittedName>
</protein>
<evidence type="ECO:0000259" key="4">
    <source>
        <dbReference type="Pfam" id="PF06580"/>
    </source>
</evidence>
<keyword evidence="5" id="KW-0808">Transferase</keyword>
<dbReference type="Pfam" id="PF02518">
    <property type="entry name" value="HATPase_c"/>
    <property type="match status" value="1"/>
</dbReference>
<name>A0A239CCH9_9SPHN</name>
<dbReference type="InterPro" id="IPR010559">
    <property type="entry name" value="Sig_transdc_His_kin_internal"/>
</dbReference>
<dbReference type="InterPro" id="IPR036890">
    <property type="entry name" value="HATPase_C_sf"/>
</dbReference>
<dbReference type="GO" id="GO:0016020">
    <property type="term" value="C:membrane"/>
    <property type="evidence" value="ECO:0007669"/>
    <property type="project" value="InterPro"/>
</dbReference>
<evidence type="ECO:0000313" key="6">
    <source>
        <dbReference type="Proteomes" id="UP000198281"/>
    </source>
</evidence>
<organism evidence="5 6">
    <name type="scientific">Edaphosphingomonas laterariae</name>
    <dbReference type="NCBI Taxonomy" id="861865"/>
    <lineage>
        <taxon>Bacteria</taxon>
        <taxon>Pseudomonadati</taxon>
        <taxon>Pseudomonadota</taxon>
        <taxon>Alphaproteobacteria</taxon>
        <taxon>Sphingomonadales</taxon>
        <taxon>Rhizorhabdaceae</taxon>
        <taxon>Edaphosphingomonas</taxon>
    </lineage>
</organism>
<dbReference type="Pfam" id="PF06580">
    <property type="entry name" value="His_kinase"/>
    <property type="match status" value="1"/>
</dbReference>
<dbReference type="PANTHER" id="PTHR34220:SF7">
    <property type="entry name" value="SENSOR HISTIDINE KINASE YPDA"/>
    <property type="match status" value="1"/>
</dbReference>
<dbReference type="PANTHER" id="PTHR34220">
    <property type="entry name" value="SENSOR HISTIDINE KINASE YPDA"/>
    <property type="match status" value="1"/>
</dbReference>
<evidence type="ECO:0000256" key="1">
    <source>
        <dbReference type="SAM" id="Coils"/>
    </source>
</evidence>
<keyword evidence="2" id="KW-1133">Transmembrane helix</keyword>
<feature type="transmembrane region" description="Helical" evidence="2">
    <location>
        <begin position="12"/>
        <end position="34"/>
    </location>
</feature>
<feature type="transmembrane region" description="Helical" evidence="2">
    <location>
        <begin position="40"/>
        <end position="64"/>
    </location>
</feature>
<evidence type="ECO:0000259" key="3">
    <source>
        <dbReference type="Pfam" id="PF02518"/>
    </source>
</evidence>
<reference evidence="6" key="1">
    <citation type="submission" date="2017-06" db="EMBL/GenBank/DDBJ databases">
        <authorList>
            <person name="Varghese N."/>
            <person name="Submissions S."/>
        </authorList>
    </citation>
    <scope>NUCLEOTIDE SEQUENCE [LARGE SCALE GENOMIC DNA]</scope>
    <source>
        <strain evidence="6">LNB2</strain>
    </source>
</reference>